<dbReference type="GO" id="GO:0098552">
    <property type="term" value="C:side of membrane"/>
    <property type="evidence" value="ECO:0007669"/>
    <property type="project" value="UniProtKB-KW"/>
</dbReference>
<accession>A0A0H2SSA0</accession>
<evidence type="ECO:0000256" key="12">
    <source>
        <dbReference type="SAM" id="Phobius"/>
    </source>
</evidence>
<gene>
    <name evidence="14" type="ORF">SCHPADRAFT_992102</name>
</gene>
<dbReference type="PANTHER" id="PTHR31468:SF2">
    <property type="entry name" value="1,3-BETA-GLUCANOSYLTRANSFERASE GAS1"/>
    <property type="match status" value="1"/>
</dbReference>
<keyword evidence="15" id="KW-1185">Reference proteome</keyword>
<dbReference type="FunCoup" id="A0A0H2SSA0">
    <property type="interactions" value="69"/>
</dbReference>
<comment type="similarity">
    <text evidence="3 10">Belongs to the glycosyl hydrolase 72 family.</text>
</comment>
<dbReference type="SUPFAM" id="SSF51445">
    <property type="entry name" value="(Trans)glycosidases"/>
    <property type="match status" value="1"/>
</dbReference>
<feature type="transmembrane region" description="Helical" evidence="12">
    <location>
        <begin position="539"/>
        <end position="558"/>
    </location>
</feature>
<dbReference type="STRING" id="27342.A0A0H2SSA0"/>
<dbReference type="SMART" id="SM00768">
    <property type="entry name" value="X8"/>
    <property type="match status" value="1"/>
</dbReference>
<evidence type="ECO:0000256" key="11">
    <source>
        <dbReference type="SAM" id="MobiDB-lite"/>
    </source>
</evidence>
<protein>
    <recommendedName>
        <fullName evidence="10">1,3-beta-glucanosyltransferase</fullName>
        <ecNumber evidence="10">2.4.1.-</ecNumber>
    </recommendedName>
</protein>
<dbReference type="Gene3D" id="1.20.58.1040">
    <property type="match status" value="1"/>
</dbReference>
<dbReference type="Pfam" id="PF07983">
    <property type="entry name" value="X8"/>
    <property type="match status" value="1"/>
</dbReference>
<evidence type="ECO:0000313" key="14">
    <source>
        <dbReference type="EMBL" id="KLO19976.1"/>
    </source>
</evidence>
<dbReference type="GO" id="GO:0031505">
    <property type="term" value="P:fungal-type cell wall organization"/>
    <property type="evidence" value="ECO:0007669"/>
    <property type="project" value="TreeGrafter"/>
</dbReference>
<evidence type="ECO:0000256" key="8">
    <source>
        <dbReference type="ARBA" id="ARBA00023180"/>
    </source>
</evidence>
<name>A0A0H2SSA0_9AGAM</name>
<evidence type="ECO:0000256" key="1">
    <source>
        <dbReference type="ARBA" id="ARBA00004196"/>
    </source>
</evidence>
<dbReference type="GO" id="GO:0042124">
    <property type="term" value="F:1,3-beta-glucanosyltransferase activity"/>
    <property type="evidence" value="ECO:0007669"/>
    <property type="project" value="TreeGrafter"/>
</dbReference>
<dbReference type="GO" id="GO:0071970">
    <property type="term" value="P:fungal-type cell wall (1-&gt;3)-beta-D-glucan biosynthetic process"/>
    <property type="evidence" value="ECO:0007669"/>
    <property type="project" value="TreeGrafter"/>
</dbReference>
<proteinExistence type="inferred from homology"/>
<dbReference type="GO" id="GO:0016787">
    <property type="term" value="F:hydrolase activity"/>
    <property type="evidence" value="ECO:0007669"/>
    <property type="project" value="UniProtKB-KW"/>
</dbReference>
<feature type="signal peptide" evidence="10">
    <location>
        <begin position="1"/>
        <end position="22"/>
    </location>
</feature>
<organism evidence="14 15">
    <name type="scientific">Schizopora paradoxa</name>
    <dbReference type="NCBI Taxonomy" id="27342"/>
    <lineage>
        <taxon>Eukaryota</taxon>
        <taxon>Fungi</taxon>
        <taxon>Dikarya</taxon>
        <taxon>Basidiomycota</taxon>
        <taxon>Agaricomycotina</taxon>
        <taxon>Agaricomycetes</taxon>
        <taxon>Hymenochaetales</taxon>
        <taxon>Schizoporaceae</taxon>
        <taxon>Schizopora</taxon>
    </lineage>
</organism>
<dbReference type="GO" id="GO:0005886">
    <property type="term" value="C:plasma membrane"/>
    <property type="evidence" value="ECO:0007669"/>
    <property type="project" value="UniProtKB-SubCell"/>
</dbReference>
<dbReference type="InterPro" id="IPR012946">
    <property type="entry name" value="X8"/>
</dbReference>
<keyword evidence="7" id="KW-1015">Disulfide bond</keyword>
<evidence type="ECO:0000256" key="9">
    <source>
        <dbReference type="ARBA" id="ARBA00023288"/>
    </source>
</evidence>
<keyword evidence="8" id="KW-0325">Glycoprotein</keyword>
<dbReference type="Pfam" id="PF03198">
    <property type="entry name" value="Glyco_hydro_72"/>
    <property type="match status" value="1"/>
</dbReference>
<keyword evidence="14" id="KW-0378">Hydrolase</keyword>
<feature type="compositionally biased region" description="Gly residues" evidence="11">
    <location>
        <begin position="502"/>
        <end position="515"/>
    </location>
</feature>
<dbReference type="Proteomes" id="UP000053477">
    <property type="component" value="Unassembled WGS sequence"/>
</dbReference>
<dbReference type="PANTHER" id="PTHR31468">
    <property type="entry name" value="1,3-BETA-GLUCANOSYLTRANSFERASE GAS1"/>
    <property type="match status" value="1"/>
</dbReference>
<comment type="function">
    <text evidence="10">Splits internally a 1,3-beta-glucan molecule and transfers the newly generated reducing end (the donor) to the non-reducing end of another 1,3-beta-glucan molecule (the acceptor) forming a 1,3-beta linkage, resulting in the elongation of 1,3-beta-glucan chains in the cell wall.</text>
</comment>
<dbReference type="OrthoDB" id="421038at2759"/>
<keyword evidence="6 10" id="KW-0472">Membrane</keyword>
<evidence type="ECO:0000256" key="4">
    <source>
        <dbReference type="ARBA" id="ARBA00022622"/>
    </source>
</evidence>
<evidence type="ECO:0000256" key="10">
    <source>
        <dbReference type="RuleBase" id="RU361209"/>
    </source>
</evidence>
<evidence type="ECO:0000256" key="7">
    <source>
        <dbReference type="ARBA" id="ARBA00023157"/>
    </source>
</evidence>
<keyword evidence="10" id="KW-0808">Transferase</keyword>
<feature type="region of interest" description="Disordered" evidence="11">
    <location>
        <begin position="496"/>
        <end position="522"/>
    </location>
</feature>
<keyword evidence="12" id="KW-0812">Transmembrane</keyword>
<dbReference type="InParanoid" id="A0A0H2SSA0"/>
<dbReference type="AlphaFoldDB" id="A0A0H2SSA0"/>
<dbReference type="InterPro" id="IPR017853">
    <property type="entry name" value="GH"/>
</dbReference>
<evidence type="ECO:0000313" key="15">
    <source>
        <dbReference type="Proteomes" id="UP000053477"/>
    </source>
</evidence>
<feature type="chain" id="PRO_5005118468" description="1,3-beta-glucanosyltransferase" evidence="10">
    <location>
        <begin position="23"/>
        <end position="559"/>
    </location>
</feature>
<evidence type="ECO:0000256" key="3">
    <source>
        <dbReference type="ARBA" id="ARBA00007528"/>
    </source>
</evidence>
<dbReference type="Gene3D" id="3.20.20.80">
    <property type="entry name" value="Glycosidases"/>
    <property type="match status" value="1"/>
</dbReference>
<keyword evidence="5 10" id="KW-0732">Signal</keyword>
<dbReference type="InterPro" id="IPR004886">
    <property type="entry name" value="Glucanosyltransferase"/>
</dbReference>
<keyword evidence="9 10" id="KW-0449">Lipoprotein</keyword>
<sequence>MHLSTAFKALATSALLAQSAAALQAVTRSGRYLYTADGNRFYIKGIAYQEQGVVLSDSNAPFSEPSTFIDPLADGDACARDLPFLQQLGVNAIRVYSVNASLNHDSCMSALSGAGIYTIIDLSLPLNGSIDRTAPAWSANLQDSYIETINVFKKYDNVLAYNVGNEVVTAPNETSIAPFIKAAARDTKAYLASQNLNTLVGYAAIDGDATWVDPLANFLSCDSESDAIDLFGLNNYEWCGDSTFEDSYAGIEGAFAGYNVAAYFSEFGCITSPPRLWTEVQALFSDQMSPVWSGGIAFSYFPAESAQGEFGMVTISGSTVTPNSDFTRLVAQYGNATGPNSPSQASAGAATYPTCPTANSSFLASTTLPPTPNDTACACVVNSLSCLFTPQTANTTGILGPLLDTGCSLLGSAGGNCNDISGNGQTGTYGRLEFCDPSTKLSFVMTSYYEATNRNAQSCDFSGNATINKNAPSDTNAVNAAVSACLANSAAVFTPTTPSTSGSGGSGSSGSGSSGSGSSSSSKNAALGQRGLLMDVKSGAIGTALMLVVTVAAGFMTLA</sequence>
<dbReference type="EC" id="2.4.1.-" evidence="10"/>
<comment type="subcellular location">
    <subcellularLocation>
        <location evidence="1">Cell envelope</location>
    </subcellularLocation>
    <subcellularLocation>
        <location evidence="10">Cell membrane</location>
        <topology evidence="10">Lipid-anchor</topology>
        <topology evidence="10">GPI-anchor</topology>
    </subcellularLocation>
    <subcellularLocation>
        <location evidence="2">Membrane</location>
        <topology evidence="2">Lipid-anchor</topology>
        <topology evidence="2">GPI-anchor</topology>
    </subcellularLocation>
</comment>
<keyword evidence="4 10" id="KW-0336">GPI-anchor</keyword>
<evidence type="ECO:0000259" key="13">
    <source>
        <dbReference type="SMART" id="SM00768"/>
    </source>
</evidence>
<reference evidence="14 15" key="1">
    <citation type="submission" date="2015-04" db="EMBL/GenBank/DDBJ databases">
        <title>Complete genome sequence of Schizopora paradoxa KUC8140, a cosmopolitan wood degrader in East Asia.</title>
        <authorList>
            <consortium name="DOE Joint Genome Institute"/>
            <person name="Min B."/>
            <person name="Park H."/>
            <person name="Jang Y."/>
            <person name="Kim J.-J."/>
            <person name="Kim K.H."/>
            <person name="Pangilinan J."/>
            <person name="Lipzen A."/>
            <person name="Riley R."/>
            <person name="Grigoriev I.V."/>
            <person name="Spatafora J.W."/>
            <person name="Choi I.-G."/>
        </authorList>
    </citation>
    <scope>NUCLEOTIDE SEQUENCE [LARGE SCALE GENOMIC DNA]</scope>
    <source>
        <strain evidence="14 15">KUC8140</strain>
    </source>
</reference>
<evidence type="ECO:0000256" key="6">
    <source>
        <dbReference type="ARBA" id="ARBA00023136"/>
    </source>
</evidence>
<evidence type="ECO:0000256" key="5">
    <source>
        <dbReference type="ARBA" id="ARBA00022729"/>
    </source>
</evidence>
<evidence type="ECO:0000256" key="2">
    <source>
        <dbReference type="ARBA" id="ARBA00004589"/>
    </source>
</evidence>
<feature type="domain" description="X8" evidence="13">
    <location>
        <begin position="384"/>
        <end position="487"/>
    </location>
</feature>
<dbReference type="EMBL" id="KQ085883">
    <property type="protein sequence ID" value="KLO19976.1"/>
    <property type="molecule type" value="Genomic_DNA"/>
</dbReference>
<keyword evidence="12" id="KW-1133">Transmembrane helix</keyword>